<dbReference type="Proteomes" id="UP001652623">
    <property type="component" value="Chromosome 6"/>
</dbReference>
<keyword evidence="1" id="KW-0479">Metal-binding</keyword>
<reference evidence="8" key="1">
    <citation type="submission" date="2025-08" db="UniProtKB">
        <authorList>
            <consortium name="RefSeq"/>
        </authorList>
    </citation>
    <scope>IDENTIFICATION</scope>
    <source>
        <tissue evidence="8">Seedling</tissue>
    </source>
</reference>
<dbReference type="PROSITE" id="PS51044">
    <property type="entry name" value="ZF_SP_RING"/>
    <property type="match status" value="1"/>
</dbReference>
<evidence type="ECO:0000256" key="3">
    <source>
        <dbReference type="ARBA" id="ARBA00022833"/>
    </source>
</evidence>
<evidence type="ECO:0000313" key="8">
    <source>
        <dbReference type="RefSeq" id="XP_048320022.2"/>
    </source>
</evidence>
<gene>
    <name evidence="8" type="primary">LOC107430196</name>
</gene>
<dbReference type="PANTHER" id="PTHR10782:SF4">
    <property type="entry name" value="TONALLI, ISOFORM E"/>
    <property type="match status" value="1"/>
</dbReference>
<dbReference type="GO" id="GO:0016874">
    <property type="term" value="F:ligase activity"/>
    <property type="evidence" value="ECO:0007669"/>
    <property type="project" value="UniProtKB-KW"/>
</dbReference>
<feature type="compositionally biased region" description="Polar residues" evidence="5">
    <location>
        <begin position="870"/>
        <end position="889"/>
    </location>
</feature>
<keyword evidence="7" id="KW-1185">Reference proteome</keyword>
<feature type="region of interest" description="Disordered" evidence="5">
    <location>
        <begin position="593"/>
        <end position="629"/>
    </location>
</feature>
<dbReference type="RefSeq" id="XP_048320022.2">
    <property type="nucleotide sequence ID" value="XM_048464065.2"/>
</dbReference>
<feature type="region of interest" description="Disordered" evidence="5">
    <location>
        <begin position="792"/>
        <end position="833"/>
    </location>
</feature>
<dbReference type="InterPro" id="IPR004181">
    <property type="entry name" value="Znf_MIZ"/>
</dbReference>
<evidence type="ECO:0000259" key="6">
    <source>
        <dbReference type="PROSITE" id="PS51044"/>
    </source>
</evidence>
<feature type="compositionally biased region" description="Low complexity" evidence="5">
    <location>
        <begin position="605"/>
        <end position="620"/>
    </location>
</feature>
<protein>
    <submittedName>
        <fullName evidence="8">E4 SUMO-protein ligase PIAL2 isoform X1</fullName>
    </submittedName>
</protein>
<dbReference type="GeneID" id="107430196"/>
<dbReference type="Gene3D" id="3.30.40.10">
    <property type="entry name" value="Zinc/RING finger domain, C3HC4 (zinc finger)"/>
    <property type="match status" value="1"/>
</dbReference>
<dbReference type="CDD" id="cd16650">
    <property type="entry name" value="SP-RING_PIAS-like"/>
    <property type="match status" value="1"/>
</dbReference>
<proteinExistence type="predicted"/>
<keyword evidence="2 4" id="KW-0863">Zinc-finger</keyword>
<dbReference type="PANTHER" id="PTHR10782">
    <property type="entry name" value="ZINC FINGER MIZ DOMAIN-CONTAINING PROTEIN"/>
    <property type="match status" value="1"/>
</dbReference>
<dbReference type="InterPro" id="IPR013083">
    <property type="entry name" value="Znf_RING/FYVE/PHD"/>
</dbReference>
<evidence type="ECO:0000256" key="1">
    <source>
        <dbReference type="ARBA" id="ARBA00022723"/>
    </source>
</evidence>
<sequence>MNGTAGTTLTPEAALESSAGLIAGEQLTASLVKQMPPSSIISSQLNAMCDKLASYIRGGFSTEPKEFLQLCLYLSKYIDYAVEHNEGLPKGSNLPLVLKQISQCRNIPHFRPVIFVLMISVKNACRSGWFPEKENDELFRLAIEVAGSIPGLGEFKTGLSICQSTISTIMARFYPRMKMGQILTYIEAKPGYEAYMSDFHIPKNIVSPRENIRLFVAHTDKLETSACIISPPQVNFLINGKGVDRRTNTLMDTGPQMPTDVTKLLKYGTNILQSVGQFNGHYIIVVAFMSVTSSPDVPTLPDYVRPPLVELDEDCDIIEGPSRISLNCPISFTRMKTPVKGRLCKHHQCFDFSNFIDINSRRPSWRCPHCNQYVCYSDICIDQEMVEVLNQVGKDVSDIIISANGSWKAVMDTDDQIHDSAINCTKKKSEQQESTGLLNAPRDVLDLTEDDNEVDVFRTSEIEDRKPFQEYNQNAAAAPRVEDNYWNGVYFTCGLGTSTARSDTHMFGSTSQSTADFVQAPPVLTDAISPVISQEDQGRLNSNLTASEIQSQLPSDNTLQLQQLQYPISNEYGRFPTVPRMVNRMPIAVQALPASSQVPGPQQRSRTSLNSSTPISSSTSQVPLAPAANGFNTPCSDVERQRLFSRSHLNPFDVASSSSQHSSVTQVPLAPAANGFNTLCSDVERQRLFSRSHLNPFDVASSSSQHSSVTQVPLAPAANGFNTLCSDVERQRLFSRSHLNPFDVASSSSQHSSVTQSVQQVVSSQLPRAYIPSLGLSDFRNAHLQQALNPRISQPMGHSSNVNQSPYHSQTQARQGSSQVRTDFIPGTGNSQPDRIMAVQQALQRIPVQNQTSRGGLSLPMSAQGLRGPTSDTLDLPSEQNWRPGQMRGSLSGQAYVEALSHLRGGRTPTQLAQPARPQSNLTSSLPTVPSQRHILVASNRNAHASQMHTNDIQ</sequence>
<evidence type="ECO:0000256" key="2">
    <source>
        <dbReference type="ARBA" id="ARBA00022771"/>
    </source>
</evidence>
<organism evidence="7 8">
    <name type="scientific">Ziziphus jujuba</name>
    <name type="common">Chinese jujube</name>
    <name type="synonym">Ziziphus sativa</name>
    <dbReference type="NCBI Taxonomy" id="326968"/>
    <lineage>
        <taxon>Eukaryota</taxon>
        <taxon>Viridiplantae</taxon>
        <taxon>Streptophyta</taxon>
        <taxon>Embryophyta</taxon>
        <taxon>Tracheophyta</taxon>
        <taxon>Spermatophyta</taxon>
        <taxon>Magnoliopsida</taxon>
        <taxon>eudicotyledons</taxon>
        <taxon>Gunneridae</taxon>
        <taxon>Pentapetalae</taxon>
        <taxon>rosids</taxon>
        <taxon>fabids</taxon>
        <taxon>Rosales</taxon>
        <taxon>Rhamnaceae</taxon>
        <taxon>Paliureae</taxon>
        <taxon>Ziziphus</taxon>
    </lineage>
</organism>
<accession>A0ABM3I3R2</accession>
<feature type="compositionally biased region" description="Polar residues" evidence="5">
    <location>
        <begin position="593"/>
        <end position="604"/>
    </location>
</feature>
<feature type="compositionally biased region" description="Polar residues" evidence="5">
    <location>
        <begin position="792"/>
        <end position="821"/>
    </location>
</feature>
<evidence type="ECO:0000256" key="4">
    <source>
        <dbReference type="PROSITE-ProRule" id="PRU00452"/>
    </source>
</evidence>
<evidence type="ECO:0000256" key="5">
    <source>
        <dbReference type="SAM" id="MobiDB-lite"/>
    </source>
</evidence>
<keyword evidence="8" id="KW-0436">Ligase</keyword>
<dbReference type="Pfam" id="PF02891">
    <property type="entry name" value="zf-MIZ"/>
    <property type="match status" value="1"/>
</dbReference>
<name>A0ABM3I3R2_ZIZJJ</name>
<feature type="domain" description="SP-RING-type" evidence="6">
    <location>
        <begin position="313"/>
        <end position="394"/>
    </location>
</feature>
<feature type="region of interest" description="Disordered" evidence="5">
    <location>
        <begin position="908"/>
        <end position="929"/>
    </location>
</feature>
<evidence type="ECO:0000313" key="7">
    <source>
        <dbReference type="Proteomes" id="UP001652623"/>
    </source>
</evidence>
<feature type="region of interest" description="Disordered" evidence="5">
    <location>
        <begin position="849"/>
        <end position="889"/>
    </location>
</feature>
<keyword evidence="3" id="KW-0862">Zinc</keyword>